<gene>
    <name evidence="1" type="ORF">L6164_002851</name>
</gene>
<sequence length="901" mass="100984">MRLMMLQLLAITITIISSRPTWGDELKGQCIEGERQALLKFKEAFGNTSNRLSSWNSGGDCCKWKEVRCNGTTGHVISLHLNSSYSDDTLRGELSSSMLGLPYVTSLDLSGNDFMKTQVPEFLGSLHHLEHLILASANFSGTIPYQLGNLSRLQSLDLSWNDFNLTVNNLDWLHGLSSLKVLDLSYVQIGSVENWHDALNMLPSLVELHLAFCQLSNHPLSLPYVNISSLEVLDLGGNDFNVAIPDWLFESGHRLQHLDLSHNKFQGQIPDKFHNMKSLVSLDISENNLVGPIPSTLCQLANQRHSLKELYLWNNLLNGTLENSLAQFSGLVVLDLSQNNFKSVITDAHLDKFRNLKQMTLSLNPLTINLKDDWVPSFELEMLRLAHCRLGHEFPRWIQSQKSLSIIDLSGANISDAVPDWFWNLSPTIRYLNLSYNHLTGFVPDLSSHVSLRFLDLSKNNFSGPLPLFPPNILVLDLGENTIFGPISRVCAMFGLGNSLEILDLSFNNLLGNIPNCWTYGQNLTILNLANNHLSGPIPDSFGSLIRLQTLSLDGNNISGKIPLSLKNCKSLVLLDLGNNQLSGTIPTWIGEELHHLKALILSSNAFEGYIPPQLCQLKKLVILAISLNQLSGAIPQCVFPNMVVEQSTPDFYGTLGITSSYFSINYYDLVPFALIWKRNYYVYSGHHAGYWAIHALKIIDLSSNSLSGDIPQEITRHVGLKSLNLSRNILDGSIPSNIGEMKSLEALDLSMNQLSGKIPTSIATMDELQNWNVSNNNLSGEIPRGNHLDTFDYSSYMGNPNLCGHPLTSTCPSEESLQDSHHRQGQAHGWDWDKIHPFYMSMALGFLTSFWAFWGSLLLCRSWRHAYFHFLSHICDKVYVMTAVVEAKLRRKFWSQQVPK</sequence>
<comment type="caution">
    <text evidence="1">The sequence shown here is derived from an EMBL/GenBank/DDBJ whole genome shotgun (WGS) entry which is preliminary data.</text>
</comment>
<protein>
    <submittedName>
        <fullName evidence="1">Uncharacterized protein</fullName>
    </submittedName>
</protein>
<accession>A0ACB9PZF8</accession>
<proteinExistence type="predicted"/>
<reference evidence="1 2" key="1">
    <citation type="journal article" date="2022" name="DNA Res.">
        <title>Chromosomal-level genome assembly of the orchid tree Bauhinia variegata (Leguminosae; Cercidoideae) supports the allotetraploid origin hypothesis of Bauhinia.</title>
        <authorList>
            <person name="Zhong Y."/>
            <person name="Chen Y."/>
            <person name="Zheng D."/>
            <person name="Pang J."/>
            <person name="Liu Y."/>
            <person name="Luo S."/>
            <person name="Meng S."/>
            <person name="Qian L."/>
            <person name="Wei D."/>
            <person name="Dai S."/>
            <person name="Zhou R."/>
        </authorList>
    </citation>
    <scope>NUCLEOTIDE SEQUENCE [LARGE SCALE GENOMIC DNA]</scope>
    <source>
        <strain evidence="1">BV-YZ2020</strain>
    </source>
</reference>
<evidence type="ECO:0000313" key="2">
    <source>
        <dbReference type="Proteomes" id="UP000828941"/>
    </source>
</evidence>
<dbReference type="EMBL" id="CM039427">
    <property type="protein sequence ID" value="KAI4353931.1"/>
    <property type="molecule type" value="Genomic_DNA"/>
</dbReference>
<dbReference type="Proteomes" id="UP000828941">
    <property type="component" value="Chromosome 2"/>
</dbReference>
<name>A0ACB9PZF8_BAUVA</name>
<organism evidence="1 2">
    <name type="scientific">Bauhinia variegata</name>
    <name type="common">Purple orchid tree</name>
    <name type="synonym">Phanera variegata</name>
    <dbReference type="NCBI Taxonomy" id="167791"/>
    <lineage>
        <taxon>Eukaryota</taxon>
        <taxon>Viridiplantae</taxon>
        <taxon>Streptophyta</taxon>
        <taxon>Embryophyta</taxon>
        <taxon>Tracheophyta</taxon>
        <taxon>Spermatophyta</taxon>
        <taxon>Magnoliopsida</taxon>
        <taxon>eudicotyledons</taxon>
        <taxon>Gunneridae</taxon>
        <taxon>Pentapetalae</taxon>
        <taxon>rosids</taxon>
        <taxon>fabids</taxon>
        <taxon>Fabales</taxon>
        <taxon>Fabaceae</taxon>
        <taxon>Cercidoideae</taxon>
        <taxon>Cercideae</taxon>
        <taxon>Bauhiniinae</taxon>
        <taxon>Bauhinia</taxon>
    </lineage>
</organism>
<evidence type="ECO:0000313" key="1">
    <source>
        <dbReference type="EMBL" id="KAI4353931.1"/>
    </source>
</evidence>
<keyword evidence="2" id="KW-1185">Reference proteome</keyword>